<feature type="signal peptide" evidence="2">
    <location>
        <begin position="1"/>
        <end position="15"/>
    </location>
</feature>
<dbReference type="EMBL" id="CAJNOG010000215">
    <property type="protein sequence ID" value="CAF1083847.1"/>
    <property type="molecule type" value="Genomic_DNA"/>
</dbReference>
<evidence type="ECO:0000256" key="2">
    <source>
        <dbReference type="SAM" id="SignalP"/>
    </source>
</evidence>
<dbReference type="AlphaFoldDB" id="A0A814MW01"/>
<evidence type="ECO:0000313" key="4">
    <source>
        <dbReference type="EMBL" id="CAF1083847.1"/>
    </source>
</evidence>
<evidence type="ECO:0000313" key="6">
    <source>
        <dbReference type="Proteomes" id="UP000663845"/>
    </source>
</evidence>
<evidence type="ECO:0000256" key="1">
    <source>
        <dbReference type="ARBA" id="ARBA00022801"/>
    </source>
</evidence>
<dbReference type="Proteomes" id="UP000663845">
    <property type="component" value="Unassembled WGS sequence"/>
</dbReference>
<evidence type="ECO:0000259" key="3">
    <source>
        <dbReference type="Pfam" id="PF07859"/>
    </source>
</evidence>
<dbReference type="Proteomes" id="UP000663844">
    <property type="component" value="Unassembled WGS sequence"/>
</dbReference>
<dbReference type="Gene3D" id="3.40.50.1820">
    <property type="entry name" value="alpha/beta hydrolase"/>
    <property type="match status" value="1"/>
</dbReference>
<dbReference type="SUPFAM" id="SSF53474">
    <property type="entry name" value="alpha/beta-Hydrolases"/>
    <property type="match status" value="1"/>
</dbReference>
<keyword evidence="1" id="KW-0378">Hydrolase</keyword>
<dbReference type="InterPro" id="IPR029058">
    <property type="entry name" value="AB_hydrolase_fold"/>
</dbReference>
<dbReference type="InterPro" id="IPR013094">
    <property type="entry name" value="AB_hydrolase_3"/>
</dbReference>
<dbReference type="PANTHER" id="PTHR48081:SF8">
    <property type="entry name" value="ALPHA_BETA HYDROLASE FOLD-3 DOMAIN-CONTAINING PROTEIN-RELATED"/>
    <property type="match status" value="1"/>
</dbReference>
<dbReference type="EMBL" id="CAJOAZ010001199">
    <property type="protein sequence ID" value="CAF3779998.1"/>
    <property type="molecule type" value="Genomic_DNA"/>
</dbReference>
<dbReference type="GO" id="GO:0016787">
    <property type="term" value="F:hydrolase activity"/>
    <property type="evidence" value="ECO:0007669"/>
    <property type="project" value="UniProtKB-KW"/>
</dbReference>
<name>A0A814MW01_9BILA</name>
<protein>
    <recommendedName>
        <fullName evidence="3">Alpha/beta hydrolase fold-3 domain-containing protein</fullName>
    </recommendedName>
</protein>
<proteinExistence type="predicted"/>
<comment type="caution">
    <text evidence="4">The sequence shown here is derived from an EMBL/GenBank/DDBJ whole genome shotgun (WGS) entry which is preliminary data.</text>
</comment>
<dbReference type="PANTHER" id="PTHR48081">
    <property type="entry name" value="AB HYDROLASE SUPERFAMILY PROTEIN C4A8.06C"/>
    <property type="match status" value="1"/>
</dbReference>
<feature type="domain" description="Alpha/beta hydrolase fold-3" evidence="3">
    <location>
        <begin position="146"/>
        <end position="353"/>
    </location>
</feature>
<dbReference type="InterPro" id="IPR050300">
    <property type="entry name" value="GDXG_lipolytic_enzyme"/>
</dbReference>
<gene>
    <name evidence="4" type="ORF">JYZ213_LOCUS20445</name>
    <name evidence="5" type="ORF">OXD698_LOCUS17091</name>
</gene>
<sequence length="379" mass="43235">MFSGWVLSTCAMVTTLILMNELNDKTLSAVARYSRMKMMHRILTMRNAFFPILSPRPKGMSAGSKALDEIIDLYHPRLFISENVTNDDVTKLRDNSKQMLTSLHPARTPSCIVRNSRFDYGDNYVYVNYIQHNQVDDWKTSHKPLVLYFHGGGFVFGGIETYSGLECHLSKELNMLIIHVEFFLSPENSHADTLLDVIGVYETLLAADPNINERLIGMGDSSGGMLWIHLLQWIATNNKPVPKGVVLHSPWPSLSFDDIGFYIESNNYLALDLAFNLRELAIGKNTDWHKLTDEEKRRLSPKEDSYEGFPPLYITAGTNEIFIKSIRKMVTNARKVDVSVTYDEAEGSMHTFALFHLWASEAQCVQKNVAQWIQQRLLF</sequence>
<organism evidence="4 6">
    <name type="scientific">Adineta steineri</name>
    <dbReference type="NCBI Taxonomy" id="433720"/>
    <lineage>
        <taxon>Eukaryota</taxon>
        <taxon>Metazoa</taxon>
        <taxon>Spiralia</taxon>
        <taxon>Gnathifera</taxon>
        <taxon>Rotifera</taxon>
        <taxon>Eurotatoria</taxon>
        <taxon>Bdelloidea</taxon>
        <taxon>Adinetida</taxon>
        <taxon>Adinetidae</taxon>
        <taxon>Adineta</taxon>
    </lineage>
</organism>
<reference evidence="4" key="1">
    <citation type="submission" date="2021-02" db="EMBL/GenBank/DDBJ databases">
        <authorList>
            <person name="Nowell W R."/>
        </authorList>
    </citation>
    <scope>NUCLEOTIDE SEQUENCE</scope>
</reference>
<feature type="chain" id="PRO_5035601593" description="Alpha/beta hydrolase fold-3 domain-containing protein" evidence="2">
    <location>
        <begin position="16"/>
        <end position="379"/>
    </location>
</feature>
<evidence type="ECO:0000313" key="5">
    <source>
        <dbReference type="EMBL" id="CAF3779998.1"/>
    </source>
</evidence>
<accession>A0A814MW01</accession>
<dbReference type="Pfam" id="PF07859">
    <property type="entry name" value="Abhydrolase_3"/>
    <property type="match status" value="1"/>
</dbReference>
<keyword evidence="2" id="KW-0732">Signal</keyword>